<organism evidence="1 2">
    <name type="scientific">Sphaerodactylus townsendi</name>
    <dbReference type="NCBI Taxonomy" id="933632"/>
    <lineage>
        <taxon>Eukaryota</taxon>
        <taxon>Metazoa</taxon>
        <taxon>Chordata</taxon>
        <taxon>Craniata</taxon>
        <taxon>Vertebrata</taxon>
        <taxon>Euteleostomi</taxon>
        <taxon>Lepidosauria</taxon>
        <taxon>Squamata</taxon>
        <taxon>Bifurcata</taxon>
        <taxon>Gekkota</taxon>
        <taxon>Sphaerodactylidae</taxon>
        <taxon>Sphaerodactylus</taxon>
    </lineage>
</organism>
<reference evidence="1" key="1">
    <citation type="submission" date="2021-08" db="EMBL/GenBank/DDBJ databases">
        <title>The first chromosome-level gecko genome reveals the dynamic sex chromosomes of Neotropical dwarf geckos (Sphaerodactylidae: Sphaerodactylus).</title>
        <authorList>
            <person name="Pinto B.J."/>
            <person name="Keating S.E."/>
            <person name="Gamble T."/>
        </authorList>
    </citation>
    <scope>NUCLEOTIDE SEQUENCE</scope>
    <source>
        <strain evidence="1">TG3544</strain>
    </source>
</reference>
<gene>
    <name evidence="1" type="ORF">K3G42_018307</name>
</gene>
<dbReference type="Proteomes" id="UP000827872">
    <property type="component" value="Linkage Group LG07"/>
</dbReference>
<comment type="caution">
    <text evidence="1">The sequence shown here is derived from an EMBL/GenBank/DDBJ whole genome shotgun (WGS) entry which is preliminary data.</text>
</comment>
<evidence type="ECO:0000313" key="1">
    <source>
        <dbReference type="EMBL" id="KAH7994903.1"/>
    </source>
</evidence>
<protein>
    <submittedName>
        <fullName evidence="1">Uncharacterized protein</fullName>
    </submittedName>
</protein>
<proteinExistence type="predicted"/>
<evidence type="ECO:0000313" key="2">
    <source>
        <dbReference type="Proteomes" id="UP000827872"/>
    </source>
</evidence>
<accession>A0ACB8ERI7</accession>
<keyword evidence="2" id="KW-1185">Reference proteome</keyword>
<name>A0ACB8ERI7_9SAUR</name>
<dbReference type="EMBL" id="CM037620">
    <property type="protein sequence ID" value="KAH7994903.1"/>
    <property type="molecule type" value="Genomic_DNA"/>
</dbReference>
<sequence>MPQNKNYFLSSEEDSRTPEFLQSGRTDIRHKRPVQSPSPATELQHRPSAKEARLGAKKKGASKMAAVTTGRHILERTSQTPPGASPQRSNSPGKAPEESSALSDKEVLGKTFDKASITTELTEFVKGSWR</sequence>